<dbReference type="KEGG" id="mgj:MGM1_1560"/>
<organism evidence="1 2">
    <name type="scientific">Candidatus Malacoplasma girerdii</name>
    <dbReference type="NCBI Taxonomy" id="1318617"/>
    <lineage>
        <taxon>Bacteria</taxon>
        <taxon>Bacillati</taxon>
        <taxon>Mycoplasmatota</taxon>
        <taxon>Mycoplasmoidales</taxon>
        <taxon>Mycoplasmoidaceae</taxon>
        <taxon>Malacoplasma</taxon>
    </lineage>
</organism>
<name>A0A097SSH2_9BACT</name>
<gene>
    <name evidence="1" type="ORF">MGM1_1560</name>
</gene>
<evidence type="ECO:0000313" key="2">
    <source>
        <dbReference type="Proteomes" id="UP000030066"/>
    </source>
</evidence>
<dbReference type="STRING" id="1318617.MGM1_1560"/>
<evidence type="ECO:0000313" key="1">
    <source>
        <dbReference type="EMBL" id="AIV03543.1"/>
    </source>
</evidence>
<accession>A0A097SSH2</accession>
<reference evidence="1 2" key="1">
    <citation type="journal article" date="2014" name="PLoS ONE">
        <title>An emerging Mycoplasma associated with trichomoniasis, vaginal infection and disease.</title>
        <authorList>
            <consortium name="Vaginal Microbiome Consortium"/>
            <person name="Fettweis J.M."/>
            <person name="Serrano M.G."/>
            <person name="Huang B."/>
            <person name="Brooks J.P."/>
            <person name="Glascock A.L."/>
            <person name="Sheth N.U."/>
            <person name="Strauss J.F.III."/>
            <person name="Jefferson K.K."/>
            <person name="Buck G.A."/>
        </authorList>
    </citation>
    <scope>NUCLEOTIDE SEQUENCE [LARGE SCALE GENOMIC DNA]</scope>
    <source>
        <strain evidence="1 2">VCU_M1</strain>
    </source>
</reference>
<dbReference type="EMBL" id="CP007711">
    <property type="protein sequence ID" value="AIV03543.1"/>
    <property type="molecule type" value="Genomic_DNA"/>
</dbReference>
<protein>
    <submittedName>
        <fullName evidence="1">Uncharacterized protein</fullName>
    </submittedName>
</protein>
<dbReference type="NCBIfam" id="NF045770">
    <property type="entry name" value="MPN403_MG284_C"/>
    <property type="match status" value="1"/>
</dbReference>
<sequence>MILNKNNSKDLKEIFAIYRICKVKLLALKKLRINDKLTKQMITNYRNYVNYIDEILKNLTKNEQEFIKQVYLENCSIDETGYSVSGYYNKIKTVNELFSLYFDSQLCPL</sequence>
<dbReference type="AlphaFoldDB" id="A0A097SSH2"/>
<dbReference type="Proteomes" id="UP000030066">
    <property type="component" value="Chromosome"/>
</dbReference>
<keyword evidence="2" id="KW-1185">Reference proteome</keyword>
<proteinExistence type="predicted"/>
<dbReference type="InterPro" id="IPR058231">
    <property type="entry name" value="MG284-like_C"/>
</dbReference>
<dbReference type="HOGENOM" id="CLU_2179052_0_0_14"/>